<evidence type="ECO:0000256" key="3">
    <source>
        <dbReference type="SAM" id="MobiDB-lite"/>
    </source>
</evidence>
<dbReference type="InterPro" id="IPR029058">
    <property type="entry name" value="AB_hydrolase_fold"/>
</dbReference>
<accession>A0A5B7DWM7</accession>
<feature type="domain" description="Carboxylesterase type B" evidence="4">
    <location>
        <begin position="35"/>
        <end position="96"/>
    </location>
</feature>
<proteinExistence type="inferred from homology"/>
<sequence length="109" mass="11979">MLRDAYSTKSCTPNYEPDPTQEPPTDNFMNIARAPLIQGAISQSGTAYSPQAIVRKPRGFAFKLGLHLGCTTPSSKDLLSCLRSISADTINKQIPSLFVLEREVRHDGK</sequence>
<reference evidence="5 6" key="1">
    <citation type="submission" date="2019-05" db="EMBL/GenBank/DDBJ databases">
        <title>Another draft genome of Portunus trituberculatus and its Hox gene families provides insights of decapod evolution.</title>
        <authorList>
            <person name="Jeong J.-H."/>
            <person name="Song I."/>
            <person name="Kim S."/>
            <person name="Choi T."/>
            <person name="Kim D."/>
            <person name="Ryu S."/>
            <person name="Kim W."/>
        </authorList>
    </citation>
    <scope>NUCLEOTIDE SEQUENCE [LARGE SCALE GENOMIC DNA]</scope>
    <source>
        <tissue evidence="5">Muscle</tissue>
    </source>
</reference>
<dbReference type="SUPFAM" id="SSF53474">
    <property type="entry name" value="alpha/beta-Hydrolases"/>
    <property type="match status" value="1"/>
</dbReference>
<dbReference type="InterPro" id="IPR051093">
    <property type="entry name" value="Neuroligin/BSAL"/>
</dbReference>
<organism evidence="5 6">
    <name type="scientific">Portunus trituberculatus</name>
    <name type="common">Swimming crab</name>
    <name type="synonym">Neptunus trituberculatus</name>
    <dbReference type="NCBI Taxonomy" id="210409"/>
    <lineage>
        <taxon>Eukaryota</taxon>
        <taxon>Metazoa</taxon>
        <taxon>Ecdysozoa</taxon>
        <taxon>Arthropoda</taxon>
        <taxon>Crustacea</taxon>
        <taxon>Multicrustacea</taxon>
        <taxon>Malacostraca</taxon>
        <taxon>Eumalacostraca</taxon>
        <taxon>Eucarida</taxon>
        <taxon>Decapoda</taxon>
        <taxon>Pleocyemata</taxon>
        <taxon>Brachyura</taxon>
        <taxon>Eubrachyura</taxon>
        <taxon>Portunoidea</taxon>
        <taxon>Portunidae</taxon>
        <taxon>Portuninae</taxon>
        <taxon>Portunus</taxon>
    </lineage>
</organism>
<keyword evidence="6" id="KW-1185">Reference proteome</keyword>
<evidence type="ECO:0000259" key="4">
    <source>
        <dbReference type="Pfam" id="PF00135"/>
    </source>
</evidence>
<name>A0A5B7DWM7_PORTR</name>
<dbReference type="Pfam" id="PF00135">
    <property type="entry name" value="COesterase"/>
    <property type="match status" value="1"/>
</dbReference>
<dbReference type="OrthoDB" id="19653at2759"/>
<dbReference type="Proteomes" id="UP000324222">
    <property type="component" value="Unassembled WGS sequence"/>
</dbReference>
<evidence type="ECO:0000313" key="6">
    <source>
        <dbReference type="Proteomes" id="UP000324222"/>
    </source>
</evidence>
<evidence type="ECO:0000313" key="5">
    <source>
        <dbReference type="EMBL" id="MPC25413.1"/>
    </source>
</evidence>
<dbReference type="AlphaFoldDB" id="A0A5B7DWM7"/>
<evidence type="ECO:0000256" key="1">
    <source>
        <dbReference type="ARBA" id="ARBA00005964"/>
    </source>
</evidence>
<dbReference type="Gene3D" id="3.40.50.1820">
    <property type="entry name" value="alpha/beta hydrolase"/>
    <property type="match status" value="1"/>
</dbReference>
<gene>
    <name evidence="5" type="primary">EstS</name>
    <name evidence="5" type="ORF">E2C01_018524</name>
</gene>
<comment type="similarity">
    <text evidence="1">Belongs to the type-B carboxylesterase/lipase family.</text>
</comment>
<keyword evidence="2" id="KW-0325">Glycoprotein</keyword>
<comment type="caution">
    <text evidence="5">The sequence shown here is derived from an EMBL/GenBank/DDBJ whole genome shotgun (WGS) entry which is preliminary data.</text>
</comment>
<evidence type="ECO:0000256" key="2">
    <source>
        <dbReference type="ARBA" id="ARBA00023180"/>
    </source>
</evidence>
<dbReference type="InterPro" id="IPR002018">
    <property type="entry name" value="CarbesteraseB"/>
</dbReference>
<protein>
    <submittedName>
        <fullName evidence="5">Esterase S</fullName>
    </submittedName>
</protein>
<dbReference type="EMBL" id="VSRR010001458">
    <property type="protein sequence ID" value="MPC25413.1"/>
    <property type="molecule type" value="Genomic_DNA"/>
</dbReference>
<feature type="region of interest" description="Disordered" evidence="3">
    <location>
        <begin position="1"/>
        <end position="26"/>
    </location>
</feature>
<dbReference type="PANTHER" id="PTHR43903">
    <property type="entry name" value="NEUROLIGIN"/>
    <property type="match status" value="1"/>
</dbReference>